<protein>
    <submittedName>
        <fullName evidence="1">Uncharacterized protein</fullName>
    </submittedName>
</protein>
<evidence type="ECO:0000313" key="1">
    <source>
        <dbReference type="EMBL" id="KAK1142163.1"/>
    </source>
</evidence>
<dbReference type="EMBL" id="JAOPJF010000053">
    <property type="protein sequence ID" value="KAK1142163.1"/>
    <property type="molecule type" value="Genomic_DNA"/>
</dbReference>
<keyword evidence="2" id="KW-1185">Reference proteome</keyword>
<gene>
    <name evidence="1" type="ORF">N8T08_008089</name>
</gene>
<dbReference type="Proteomes" id="UP001177260">
    <property type="component" value="Unassembled WGS sequence"/>
</dbReference>
<evidence type="ECO:0000313" key="2">
    <source>
        <dbReference type="Proteomes" id="UP001177260"/>
    </source>
</evidence>
<reference evidence="1 2" key="1">
    <citation type="journal article" date="2023" name="ACS Omega">
        <title>Identification of the Neoaspergillic Acid Biosynthesis Gene Cluster by Establishing an In Vitro CRISPR-Ribonucleoprotein Genetic System in Aspergillus melleus.</title>
        <authorList>
            <person name="Yuan B."/>
            <person name="Grau M.F."/>
            <person name="Murata R.M."/>
            <person name="Torok T."/>
            <person name="Venkateswaran K."/>
            <person name="Stajich J.E."/>
            <person name="Wang C.C.C."/>
        </authorList>
    </citation>
    <scope>NUCLEOTIDE SEQUENCE [LARGE SCALE GENOMIC DNA]</scope>
    <source>
        <strain evidence="1 2">IMV 1140</strain>
    </source>
</reference>
<comment type="caution">
    <text evidence="1">The sequence shown here is derived from an EMBL/GenBank/DDBJ whole genome shotgun (WGS) entry which is preliminary data.</text>
</comment>
<name>A0ACC3AWG3_9EURO</name>
<accession>A0ACC3AWG3</accession>
<organism evidence="1 2">
    <name type="scientific">Aspergillus melleus</name>
    <dbReference type="NCBI Taxonomy" id="138277"/>
    <lineage>
        <taxon>Eukaryota</taxon>
        <taxon>Fungi</taxon>
        <taxon>Dikarya</taxon>
        <taxon>Ascomycota</taxon>
        <taxon>Pezizomycotina</taxon>
        <taxon>Eurotiomycetes</taxon>
        <taxon>Eurotiomycetidae</taxon>
        <taxon>Eurotiales</taxon>
        <taxon>Aspergillaceae</taxon>
        <taxon>Aspergillus</taxon>
        <taxon>Aspergillus subgen. Circumdati</taxon>
    </lineage>
</organism>
<proteinExistence type="predicted"/>
<sequence>MGSNSLPRAPLHPDVADVQNFMPESAPLDTKEGLTGLRDILAFKLEDVLIGYEDKVSYEDIDIPGPAGPMRATIFRPKPGFTASSVAETPGVVNFHMGGHISGNRFMGIKTTLEWIEKLGAVCLTAEYRLTPEHPQPAQLDDSYAALTWMSEHAAELGFNPHKLIVTGGSAGGNLAAGVALLARDQSGPEILGQLLIYPWVDDSNETVSIHQFGHIKPWTRDFSVVACNYALGENRERASIYTVPSRAKDLNGLPSAFVDVGSADVFRDESIEYANALMKCGVQTELHVWPGCWHAFDVFVPDAPIARRAARARLEWLHDLLSRN</sequence>